<reference evidence="2 3" key="1">
    <citation type="submission" date="2015-03" db="EMBL/GenBank/DDBJ databases">
        <authorList>
            <consortium name="Pathogen Informatics"/>
        </authorList>
    </citation>
    <scope>NUCLEOTIDE SEQUENCE [LARGE SCALE GENOMIC DNA]</scope>
    <source>
        <strain evidence="2 3">C09601061</strain>
    </source>
</reference>
<evidence type="ECO:0000313" key="3">
    <source>
        <dbReference type="Proteomes" id="UP000046680"/>
    </source>
</evidence>
<sequence>MPAAPAARHSAEAQEADHSAPGCERTARQVRTAALTGNSQTEAASELSV</sequence>
<gene>
    <name evidence="2" type="ORF">ERS007657_02688</name>
</gene>
<dbReference type="Proteomes" id="UP000046680">
    <property type="component" value="Unassembled WGS sequence"/>
</dbReference>
<feature type="region of interest" description="Disordered" evidence="1">
    <location>
        <begin position="1"/>
        <end position="25"/>
    </location>
</feature>
<evidence type="ECO:0000313" key="2">
    <source>
        <dbReference type="EMBL" id="CFR88473.1"/>
    </source>
</evidence>
<organism evidence="2 3">
    <name type="scientific">Mycobacterium tuberculosis</name>
    <dbReference type="NCBI Taxonomy" id="1773"/>
    <lineage>
        <taxon>Bacteria</taxon>
        <taxon>Bacillati</taxon>
        <taxon>Actinomycetota</taxon>
        <taxon>Actinomycetes</taxon>
        <taxon>Mycobacteriales</taxon>
        <taxon>Mycobacteriaceae</taxon>
        <taxon>Mycobacterium</taxon>
        <taxon>Mycobacterium tuberculosis complex</taxon>
    </lineage>
</organism>
<proteinExistence type="predicted"/>
<dbReference type="EMBL" id="CGCX01001089">
    <property type="protein sequence ID" value="CFR88473.1"/>
    <property type="molecule type" value="Genomic_DNA"/>
</dbReference>
<protein>
    <submittedName>
        <fullName evidence="2">Uncharacterized protein</fullName>
    </submittedName>
</protein>
<feature type="compositionally biased region" description="Basic and acidic residues" evidence="1">
    <location>
        <begin position="9"/>
        <end position="18"/>
    </location>
</feature>
<dbReference type="AlphaFoldDB" id="A0A655F8P4"/>
<evidence type="ECO:0000256" key="1">
    <source>
        <dbReference type="SAM" id="MobiDB-lite"/>
    </source>
</evidence>
<accession>A0A655F8P4</accession>
<name>A0A655F8P4_MYCTX</name>